<dbReference type="Gene3D" id="3.10.450.50">
    <property type="match status" value="1"/>
</dbReference>
<dbReference type="AlphaFoldDB" id="A0A0D0F4L3"/>
<sequence>MHYKILKEATFELTNEVKEIIQAIADYNSSLKQGSVSSIMNSYTEDSVLIPENLKPISGLKEIESVYQDLIKLIRFNDDSIINIIDAYISGDLGYVRSHNTHGSITEIKTGEAKLPIFRELWILKKNKEGKWKFSIYAYGMAPQGNTNPGDAVVW</sequence>
<evidence type="ECO:0000313" key="2">
    <source>
        <dbReference type="Proteomes" id="UP000032049"/>
    </source>
</evidence>
<dbReference type="EMBL" id="JXRA01000059">
    <property type="protein sequence ID" value="KIO76568.1"/>
    <property type="molecule type" value="Genomic_DNA"/>
</dbReference>
<reference evidence="1 2" key="1">
    <citation type="submission" date="2015-01" db="EMBL/GenBank/DDBJ databases">
        <title>Draft genome sequence of Pedobacter sp. NL19 isolated from sludge of an effluent treatment pond in an abandoned uranium mine.</title>
        <authorList>
            <person name="Santos T."/>
            <person name="Caetano T."/>
            <person name="Covas C."/>
            <person name="Cruz A."/>
            <person name="Mendo S."/>
        </authorList>
    </citation>
    <scope>NUCLEOTIDE SEQUENCE [LARGE SCALE GENOMIC DNA]</scope>
    <source>
        <strain evidence="1 2">NL19</strain>
    </source>
</reference>
<dbReference type="STRING" id="1503925.TH53_14045"/>
<accession>A0A0D0F4L3</accession>
<gene>
    <name evidence="1" type="ORF">TH53_14045</name>
</gene>
<dbReference type="InterPro" id="IPR032710">
    <property type="entry name" value="NTF2-like_dom_sf"/>
</dbReference>
<keyword evidence="2" id="KW-1185">Reference proteome</keyword>
<organism evidence="1 2">
    <name type="scientific">Pedobacter lusitanus</name>
    <dbReference type="NCBI Taxonomy" id="1503925"/>
    <lineage>
        <taxon>Bacteria</taxon>
        <taxon>Pseudomonadati</taxon>
        <taxon>Bacteroidota</taxon>
        <taxon>Sphingobacteriia</taxon>
        <taxon>Sphingobacteriales</taxon>
        <taxon>Sphingobacteriaceae</taxon>
        <taxon>Pedobacter</taxon>
    </lineage>
</organism>
<evidence type="ECO:0000313" key="1">
    <source>
        <dbReference type="EMBL" id="KIO76568.1"/>
    </source>
</evidence>
<evidence type="ECO:0008006" key="3">
    <source>
        <dbReference type="Google" id="ProtNLM"/>
    </source>
</evidence>
<proteinExistence type="predicted"/>
<dbReference type="Proteomes" id="UP000032049">
    <property type="component" value="Unassembled WGS sequence"/>
</dbReference>
<dbReference type="RefSeq" id="WP_041882855.1">
    <property type="nucleotide sequence ID" value="NZ_CP157278.1"/>
</dbReference>
<protein>
    <recommendedName>
        <fullName evidence="3">DUF4440 domain-containing protein</fullName>
    </recommendedName>
</protein>
<name>A0A0D0F4L3_9SPHI</name>
<dbReference type="SUPFAM" id="SSF54427">
    <property type="entry name" value="NTF2-like"/>
    <property type="match status" value="1"/>
</dbReference>
<comment type="caution">
    <text evidence="1">The sequence shown here is derived from an EMBL/GenBank/DDBJ whole genome shotgun (WGS) entry which is preliminary data.</text>
</comment>
<dbReference type="OrthoDB" id="512771at2"/>